<name>A0ACC2VR63_9TREE</name>
<protein>
    <submittedName>
        <fullName evidence="1">Uncharacterized protein</fullName>
    </submittedName>
</protein>
<gene>
    <name evidence="1" type="ORF">QFC19_005157</name>
</gene>
<dbReference type="EMBL" id="JASBWR010000057">
    <property type="protein sequence ID" value="KAJ9101504.1"/>
    <property type="molecule type" value="Genomic_DNA"/>
</dbReference>
<comment type="caution">
    <text evidence="1">The sequence shown here is derived from an EMBL/GenBank/DDBJ whole genome shotgun (WGS) entry which is preliminary data.</text>
</comment>
<reference evidence="1" key="1">
    <citation type="submission" date="2023-04" db="EMBL/GenBank/DDBJ databases">
        <title>Draft Genome sequencing of Naganishia species isolated from polar environments using Oxford Nanopore Technology.</title>
        <authorList>
            <person name="Leo P."/>
            <person name="Venkateswaran K."/>
        </authorList>
    </citation>
    <scope>NUCLEOTIDE SEQUENCE</scope>
    <source>
        <strain evidence="1">MNA-CCFEE 5261</strain>
    </source>
</reference>
<sequence length="678" mass="75516">MTSRAPLSHERGRFVVGPGGHPRFAGSSTGIYLADTVWTTVSPVAADTDLDEAFLHRNNRLSGNHVTSSTADDSILQADTFLDQDSVREHFCTYFRLWHPLFPFLDGRSLSQKLEDAFLTARSLPTTDQGTRSPGLSGRSPGYPAFPHLPSDEALVYSTIFRAVVTLGSIGANRPDERSATVPLDRLHDLRSPQEAMHLAQLIVSACQVSKIPEILALQGLLSVQIVLFGLRETRPAMHIGGLVTKIAYEAGLHRCPNRFLQTFRSADERDLRKRIFYSLYSLERLLAAEFGIPLTMNDTDIDTCLPGDVEQHQAIRSPPTHPARTGESLTPSGSTYSNSEDPLKRKRGYTTADLERSPQKRPRTAPDENNPDTPAEVHQQVALDPNLVDSADMDAEIFKNARLQPALALTRMTRMVGTAMETFNKSLEHRHDQNNEALSLRVNLDKWWNDIGLDLDDDPLSDSGNDNPHLQNFSILFTCLYYQQIINLARPMLSLSPTSVQHALALQSSINSVRTICTTLSRTMKQNVDALSWPGYVDMVFFGSLILVYGARKAGNRPSTLKLLKRDLGRIHRLLKQFDLRWRHLKPLIRIVETFLTPLDAVAAGAGTSSQRNVTGSGDPIQPVREGPNGLNFHFVEQDPSLNYDSIEGNFFFDFDSFELHPASMWAYRPSIPNSPG</sequence>
<dbReference type="Proteomes" id="UP001241377">
    <property type="component" value="Unassembled WGS sequence"/>
</dbReference>
<organism evidence="1 2">
    <name type="scientific">Naganishia cerealis</name>
    <dbReference type="NCBI Taxonomy" id="610337"/>
    <lineage>
        <taxon>Eukaryota</taxon>
        <taxon>Fungi</taxon>
        <taxon>Dikarya</taxon>
        <taxon>Basidiomycota</taxon>
        <taxon>Agaricomycotina</taxon>
        <taxon>Tremellomycetes</taxon>
        <taxon>Filobasidiales</taxon>
        <taxon>Filobasidiaceae</taxon>
        <taxon>Naganishia</taxon>
    </lineage>
</organism>
<proteinExistence type="predicted"/>
<accession>A0ACC2VR63</accession>
<keyword evidence="2" id="KW-1185">Reference proteome</keyword>
<evidence type="ECO:0000313" key="2">
    <source>
        <dbReference type="Proteomes" id="UP001241377"/>
    </source>
</evidence>
<evidence type="ECO:0000313" key="1">
    <source>
        <dbReference type="EMBL" id="KAJ9101504.1"/>
    </source>
</evidence>